<dbReference type="AlphaFoldDB" id="G2P0D1"/>
<name>G2P0D1_STRV4</name>
<dbReference type="EMBL" id="CP002994">
    <property type="protein sequence ID" value="AEM80889.1"/>
    <property type="molecule type" value="Genomic_DNA"/>
</dbReference>
<sequence>MSQEPALMTVRVSRNGGKTFGPMAIYRASNASLEPLKSSAWPPCECPRCASSPDARRLQAALARLLGES</sequence>
<evidence type="ECO:0000313" key="1">
    <source>
        <dbReference type="EMBL" id="AEM80889.1"/>
    </source>
</evidence>
<dbReference type="Proteomes" id="UP000008703">
    <property type="component" value="Chromosome"/>
</dbReference>
<gene>
    <name evidence="1" type="ORF">Strvi_1130</name>
</gene>
<organism evidence="1 2">
    <name type="scientific">Streptomyces violaceusniger (strain Tu 4113)</name>
    <dbReference type="NCBI Taxonomy" id="653045"/>
    <lineage>
        <taxon>Bacteria</taxon>
        <taxon>Bacillati</taxon>
        <taxon>Actinomycetota</taxon>
        <taxon>Actinomycetes</taxon>
        <taxon>Kitasatosporales</taxon>
        <taxon>Streptomycetaceae</taxon>
        <taxon>Streptomyces</taxon>
        <taxon>Streptomyces violaceusniger group</taxon>
    </lineage>
</organism>
<evidence type="ECO:0000313" key="2">
    <source>
        <dbReference type="Proteomes" id="UP000008703"/>
    </source>
</evidence>
<reference evidence="1" key="1">
    <citation type="submission" date="2011-08" db="EMBL/GenBank/DDBJ databases">
        <title>Complete sequence of chromosome of Streptomyces violaceusniger Tu 4113.</title>
        <authorList>
            <consortium name="US DOE Joint Genome Institute"/>
            <person name="Lucas S."/>
            <person name="Han J."/>
            <person name="Lapidus A."/>
            <person name="Cheng J.-F."/>
            <person name="Goodwin L."/>
            <person name="Pitluck S."/>
            <person name="Peters L."/>
            <person name="Ivanova N."/>
            <person name="Daligault H."/>
            <person name="Detter J.C."/>
            <person name="Han C."/>
            <person name="Tapia R."/>
            <person name="Land M."/>
            <person name="Hauser L."/>
            <person name="Kyrpides N."/>
            <person name="Ivanova N."/>
            <person name="Pagani I."/>
            <person name="Hagen A."/>
            <person name="Katz L."/>
            <person name="Fiedler H.-P."/>
            <person name="Keasling J."/>
            <person name="Fortman J."/>
            <person name="Woyke T."/>
        </authorList>
    </citation>
    <scope>NUCLEOTIDE SEQUENCE [LARGE SCALE GENOMIC DNA]</scope>
    <source>
        <strain evidence="1">Tu 4113</strain>
    </source>
</reference>
<dbReference type="KEGG" id="svl:Strvi_1130"/>
<accession>G2P0D1</accession>
<proteinExistence type="predicted"/>
<keyword evidence="2" id="KW-1185">Reference proteome</keyword>
<protein>
    <submittedName>
        <fullName evidence="1">Uncharacterized protein</fullName>
    </submittedName>
</protein>
<dbReference type="HOGENOM" id="CLU_2774344_0_0_11"/>